<keyword evidence="2" id="KW-0472">Membrane</keyword>
<evidence type="ECO:0000256" key="1">
    <source>
        <dbReference type="SAM" id="MobiDB-lite"/>
    </source>
</evidence>
<dbReference type="EMBL" id="CP030032">
    <property type="protein sequence ID" value="AWV88677.1"/>
    <property type="molecule type" value="Genomic_DNA"/>
</dbReference>
<keyword evidence="4" id="KW-1185">Reference proteome</keyword>
<protein>
    <submittedName>
        <fullName evidence="3">Uncharacterized protein</fullName>
    </submittedName>
</protein>
<dbReference type="KEGG" id="bsed:DN745_04725"/>
<sequence length="172" mass="18161">MAISPLTNWIFLVMPNWFAYFLTLLMTAALIMGGSLCGCSHVHAMGSVEQTDSKATTHSETKTQAEPTGCGCAPSEDSGDDGSGCECGCDGFAAHDGQGGDLVEVAVASKNPLEDFKPPVLQPRFQALLAVWFADFIAPILASESEAIAAFIDPGPPGVDLPIYLRVQNLRL</sequence>
<feature type="region of interest" description="Disordered" evidence="1">
    <location>
        <begin position="51"/>
        <end position="75"/>
    </location>
</feature>
<feature type="compositionally biased region" description="Basic and acidic residues" evidence="1">
    <location>
        <begin position="51"/>
        <end position="63"/>
    </location>
</feature>
<keyword evidence="2" id="KW-0812">Transmembrane</keyword>
<gene>
    <name evidence="3" type="ORF">DN745_04725</name>
</gene>
<proteinExistence type="predicted"/>
<evidence type="ECO:0000256" key="2">
    <source>
        <dbReference type="SAM" id="Phobius"/>
    </source>
</evidence>
<accession>A0A2Z4FI48</accession>
<dbReference type="RefSeq" id="WP_111332619.1">
    <property type="nucleotide sequence ID" value="NZ_CP030032.1"/>
</dbReference>
<evidence type="ECO:0000313" key="4">
    <source>
        <dbReference type="Proteomes" id="UP000249799"/>
    </source>
</evidence>
<feature type="transmembrane region" description="Helical" evidence="2">
    <location>
        <begin position="17"/>
        <end position="37"/>
    </location>
</feature>
<name>A0A2Z4FI48_9DELT</name>
<organism evidence="3 4">
    <name type="scientific">Bradymonas sediminis</name>
    <dbReference type="NCBI Taxonomy" id="1548548"/>
    <lineage>
        <taxon>Bacteria</taxon>
        <taxon>Deltaproteobacteria</taxon>
        <taxon>Bradymonadales</taxon>
        <taxon>Bradymonadaceae</taxon>
        <taxon>Bradymonas</taxon>
    </lineage>
</organism>
<evidence type="ECO:0000313" key="3">
    <source>
        <dbReference type="EMBL" id="AWV88677.1"/>
    </source>
</evidence>
<reference evidence="3 4" key="1">
    <citation type="submission" date="2018-06" db="EMBL/GenBank/DDBJ databases">
        <title>Lujinxingia sediminis gen. nov. sp. nov., a new facultative anaerobic member of the class Deltaproteobacteria, and proposal of Lujinxingaceae fam. nov.</title>
        <authorList>
            <person name="Guo L.-Y."/>
            <person name="Li C.-M."/>
            <person name="Wang S."/>
            <person name="Du Z.-J."/>
        </authorList>
    </citation>
    <scope>NUCLEOTIDE SEQUENCE [LARGE SCALE GENOMIC DNA]</scope>
    <source>
        <strain evidence="3 4">FA350</strain>
    </source>
</reference>
<dbReference type="AlphaFoldDB" id="A0A2Z4FI48"/>
<dbReference type="Proteomes" id="UP000249799">
    <property type="component" value="Chromosome"/>
</dbReference>
<keyword evidence="2" id="KW-1133">Transmembrane helix</keyword>